<proteinExistence type="predicted"/>
<dbReference type="EMBL" id="FTOV01000001">
    <property type="protein sequence ID" value="SIS62354.1"/>
    <property type="molecule type" value="Genomic_DNA"/>
</dbReference>
<sequence length="273" mass="31797">MYKFLFLFIVSLASAQNYRFVYEYRMKPDLNKKDSIITDYMNLDTDGKKSYFYNAVKYERDSAYAATKSYKDLLSSKNYDQNLSYIIEKDYAKKAVNFYDKFKTVNLLIPDNEIPKWKIEKEFLKINNIDCQKATANFKGRNWEAWFSKDYPVNDGPYRFSGLPGLVISLKDSENDHVFNLIQIKKINGIFSLVPKSTKQMTFAEYKKAMGGFSFSNDDVESISINKQIGKVDIQLKDGYIAKLGTDDMKSGKLDEKISKLLKRTNNYIEKEE</sequence>
<gene>
    <name evidence="1" type="ORF">SAMN05421785_101578</name>
</gene>
<reference evidence="1 2" key="1">
    <citation type="submission" date="2017-01" db="EMBL/GenBank/DDBJ databases">
        <authorList>
            <person name="Mah S.A."/>
            <person name="Swanson W.J."/>
            <person name="Moy G.W."/>
            <person name="Vacquier V.D."/>
        </authorList>
    </citation>
    <scope>NUCLEOTIDE SEQUENCE [LARGE SCALE GENOMIC DNA]</scope>
    <source>
        <strain evidence="1 2">DSM 18014</strain>
    </source>
</reference>
<evidence type="ECO:0000313" key="2">
    <source>
        <dbReference type="Proteomes" id="UP000185781"/>
    </source>
</evidence>
<dbReference type="Pfam" id="PF09697">
    <property type="entry name" value="Porph_ging"/>
    <property type="match status" value="1"/>
</dbReference>
<accession>A0A1N7KLG2</accession>
<protein>
    <submittedName>
        <fullName evidence="1">GLPGLI family protein</fullName>
    </submittedName>
</protein>
<dbReference type="STRING" id="373672.SAMN05421785_101578"/>
<organism evidence="1 2">
    <name type="scientific">Chryseobacterium gambrini</name>
    <dbReference type="NCBI Taxonomy" id="373672"/>
    <lineage>
        <taxon>Bacteria</taxon>
        <taxon>Pseudomonadati</taxon>
        <taxon>Bacteroidota</taxon>
        <taxon>Flavobacteriia</taxon>
        <taxon>Flavobacteriales</taxon>
        <taxon>Weeksellaceae</taxon>
        <taxon>Chryseobacterium group</taxon>
        <taxon>Chryseobacterium</taxon>
    </lineage>
</organism>
<dbReference type="InterPro" id="IPR005901">
    <property type="entry name" value="GLPGLI"/>
</dbReference>
<dbReference type="RefSeq" id="WP_076390391.1">
    <property type="nucleotide sequence ID" value="NZ_FTOV01000001.1"/>
</dbReference>
<dbReference type="Proteomes" id="UP000185781">
    <property type="component" value="Unassembled WGS sequence"/>
</dbReference>
<evidence type="ECO:0000313" key="1">
    <source>
        <dbReference type="EMBL" id="SIS62354.1"/>
    </source>
</evidence>
<dbReference type="OrthoDB" id="1440774at2"/>
<dbReference type="AlphaFoldDB" id="A0A1N7KLG2"/>
<name>A0A1N7KLG2_9FLAO</name>
<dbReference type="NCBIfam" id="TIGR01200">
    <property type="entry name" value="GLPGLI"/>
    <property type="match status" value="1"/>
</dbReference>